<dbReference type="HOGENOM" id="CLU_2607575_0_0_1"/>
<sequence>MQMRVASAAFDKPTSLMSMLFGLFALQMEAKYIVLSILDGDGDGESGAVLVPKVPVDTVFKDRAWAATVDWNKHEPFPA</sequence>
<dbReference type="Proteomes" id="UP000028524">
    <property type="component" value="Unassembled WGS sequence"/>
</dbReference>
<proteinExistence type="predicted"/>
<dbReference type="InParanoid" id="A0A084Q8T2"/>
<dbReference type="EMBL" id="KL660933">
    <property type="protein sequence ID" value="KFA60367.1"/>
    <property type="molecule type" value="Genomic_DNA"/>
</dbReference>
<dbReference type="AlphaFoldDB" id="A0A084Q8T2"/>
<evidence type="ECO:0000313" key="1">
    <source>
        <dbReference type="EMBL" id="KFA60367.1"/>
    </source>
</evidence>
<keyword evidence="2" id="KW-1185">Reference proteome</keyword>
<name>A0A084Q8T2_STAC4</name>
<organism evidence="1 2">
    <name type="scientific">Stachybotrys chlorohalonatus (strain IBT 40285)</name>
    <dbReference type="NCBI Taxonomy" id="1283841"/>
    <lineage>
        <taxon>Eukaryota</taxon>
        <taxon>Fungi</taxon>
        <taxon>Dikarya</taxon>
        <taxon>Ascomycota</taxon>
        <taxon>Pezizomycotina</taxon>
        <taxon>Sordariomycetes</taxon>
        <taxon>Hypocreomycetidae</taxon>
        <taxon>Hypocreales</taxon>
        <taxon>Stachybotryaceae</taxon>
        <taxon>Stachybotrys</taxon>
    </lineage>
</organism>
<gene>
    <name evidence="1" type="ORF">S40285_10604</name>
</gene>
<accession>A0A084Q8T2</accession>
<evidence type="ECO:0000313" key="2">
    <source>
        <dbReference type="Proteomes" id="UP000028524"/>
    </source>
</evidence>
<protein>
    <submittedName>
        <fullName evidence="1">Uncharacterized protein</fullName>
    </submittedName>
</protein>
<reference evidence="1 2" key="1">
    <citation type="journal article" date="2014" name="BMC Genomics">
        <title>Comparative genome sequencing reveals chemotype-specific gene clusters in the toxigenic black mold Stachybotrys.</title>
        <authorList>
            <person name="Semeiks J."/>
            <person name="Borek D."/>
            <person name="Otwinowski Z."/>
            <person name="Grishin N.V."/>
        </authorList>
    </citation>
    <scope>NUCLEOTIDE SEQUENCE [LARGE SCALE GENOMIC DNA]</scope>
    <source>
        <strain evidence="1 2">IBT 40285</strain>
    </source>
</reference>